<dbReference type="EC" id="2.7.13.3" evidence="2"/>
<feature type="transmembrane region" description="Helical" evidence="5">
    <location>
        <begin position="238"/>
        <end position="258"/>
    </location>
</feature>
<dbReference type="SUPFAM" id="SSF47384">
    <property type="entry name" value="Homodimeric domain of signal transducing histidine kinase"/>
    <property type="match status" value="1"/>
</dbReference>
<gene>
    <name evidence="7" type="ORF">FNT36_21100</name>
</gene>
<dbReference type="GO" id="GO:0000155">
    <property type="term" value="F:phosphorelay sensor kinase activity"/>
    <property type="evidence" value="ECO:0007669"/>
    <property type="project" value="InterPro"/>
</dbReference>
<proteinExistence type="predicted"/>
<evidence type="ECO:0000256" key="4">
    <source>
        <dbReference type="SAM" id="Coils"/>
    </source>
</evidence>
<dbReference type="CDD" id="cd00082">
    <property type="entry name" value="HisKA"/>
    <property type="match status" value="1"/>
</dbReference>
<keyword evidence="7" id="KW-0418">Kinase</keyword>
<dbReference type="Pfam" id="PF02518">
    <property type="entry name" value="HATPase_c"/>
    <property type="match status" value="1"/>
</dbReference>
<dbReference type="Pfam" id="PF00512">
    <property type="entry name" value="HisKA"/>
    <property type="match status" value="1"/>
</dbReference>
<evidence type="ECO:0000256" key="5">
    <source>
        <dbReference type="SAM" id="Phobius"/>
    </source>
</evidence>
<accession>A0A558BMD7</accession>
<dbReference type="InterPro" id="IPR004358">
    <property type="entry name" value="Sig_transdc_His_kin-like_C"/>
</dbReference>
<dbReference type="CDD" id="cd00075">
    <property type="entry name" value="HATPase"/>
    <property type="match status" value="1"/>
</dbReference>
<evidence type="ECO:0000313" key="8">
    <source>
        <dbReference type="Proteomes" id="UP000317624"/>
    </source>
</evidence>
<sequence length="505" mass="55852">MKRRIKLLVALMAGCTLALLGLQAYWNYQAYQQALRSFRRDANEALADATRQEIRLRQEALFQRCRAWLADTNQFVIAAHVDSAEGYTIFSLADKHPLPREKRAPYTIGFRDFELKTKRLDAAGRAFFIKRFTASTVANNVREGLAYYYTRRLGDKLVAAFEADTVHTRRLGQLYARALRQRDISTPFQLALAQRSQPTRELIFATSAVDANAFGKKNARLRAWFPNPQRVYLRRMQGVLLGSVGLIGIVVFCFAYTVRSLLSQERLAALKDDFVSNMTHELKTPVATIGVAAEALEQFDLGPEASAEYLGIIRQQAGRLGTLIDQILQSAVAEHAGPPLARRPLDLGPLLAQVLAQVQPRLMQAGSPLVYEAPPSPLPIAGDAVHLTNVLLTLFDNALKHGRLGGEIQLWGGVRDSSAVVQLTNEGPAIPPQYLGRVFEKFFRVPTGNRHDVPGYGLGLHYAQAVVRHHGGTIVVRSQGQHTTFIITLPLMPHVALAPAAALRG</sequence>
<keyword evidence="3" id="KW-0597">Phosphoprotein</keyword>
<feature type="coiled-coil region" evidence="4">
    <location>
        <begin position="28"/>
        <end position="59"/>
    </location>
</feature>
<dbReference type="InterPro" id="IPR005467">
    <property type="entry name" value="His_kinase_dom"/>
</dbReference>
<evidence type="ECO:0000256" key="1">
    <source>
        <dbReference type="ARBA" id="ARBA00000085"/>
    </source>
</evidence>
<comment type="caution">
    <text evidence="7">The sequence shown here is derived from an EMBL/GenBank/DDBJ whole genome shotgun (WGS) entry which is preliminary data.</text>
</comment>
<dbReference type="Gene3D" id="3.30.565.10">
    <property type="entry name" value="Histidine kinase-like ATPase, C-terminal domain"/>
    <property type="match status" value="1"/>
</dbReference>
<keyword evidence="7" id="KW-0808">Transferase</keyword>
<dbReference type="AlphaFoldDB" id="A0A558BMD7"/>
<keyword evidence="4" id="KW-0175">Coiled coil</keyword>
<keyword evidence="5" id="KW-0812">Transmembrane</keyword>
<organism evidence="7 8">
    <name type="scientific">Hymenobacter setariae</name>
    <dbReference type="NCBI Taxonomy" id="2594794"/>
    <lineage>
        <taxon>Bacteria</taxon>
        <taxon>Pseudomonadati</taxon>
        <taxon>Bacteroidota</taxon>
        <taxon>Cytophagia</taxon>
        <taxon>Cytophagales</taxon>
        <taxon>Hymenobacteraceae</taxon>
        <taxon>Hymenobacter</taxon>
    </lineage>
</organism>
<comment type="catalytic activity">
    <reaction evidence="1">
        <text>ATP + protein L-histidine = ADP + protein N-phospho-L-histidine.</text>
        <dbReference type="EC" id="2.7.13.3"/>
    </reaction>
</comment>
<dbReference type="OrthoDB" id="9813151at2"/>
<dbReference type="InterPro" id="IPR036890">
    <property type="entry name" value="HATPase_C_sf"/>
</dbReference>
<keyword evidence="5" id="KW-0472">Membrane</keyword>
<evidence type="ECO:0000259" key="6">
    <source>
        <dbReference type="PROSITE" id="PS50109"/>
    </source>
</evidence>
<feature type="domain" description="Histidine kinase" evidence="6">
    <location>
        <begin position="277"/>
        <end position="493"/>
    </location>
</feature>
<evidence type="ECO:0000256" key="2">
    <source>
        <dbReference type="ARBA" id="ARBA00012438"/>
    </source>
</evidence>
<dbReference type="Proteomes" id="UP000317624">
    <property type="component" value="Unassembled WGS sequence"/>
</dbReference>
<dbReference type="PANTHER" id="PTHR43547">
    <property type="entry name" value="TWO-COMPONENT HISTIDINE KINASE"/>
    <property type="match status" value="1"/>
</dbReference>
<dbReference type="PANTHER" id="PTHR43547:SF2">
    <property type="entry name" value="HYBRID SIGNAL TRANSDUCTION HISTIDINE KINASE C"/>
    <property type="match status" value="1"/>
</dbReference>
<dbReference type="EMBL" id="VMRJ01000006">
    <property type="protein sequence ID" value="TVT37674.1"/>
    <property type="molecule type" value="Genomic_DNA"/>
</dbReference>
<evidence type="ECO:0000313" key="7">
    <source>
        <dbReference type="EMBL" id="TVT37674.1"/>
    </source>
</evidence>
<dbReference type="InterPro" id="IPR003594">
    <property type="entry name" value="HATPase_dom"/>
</dbReference>
<name>A0A558BMD7_9BACT</name>
<dbReference type="SMART" id="SM00387">
    <property type="entry name" value="HATPase_c"/>
    <property type="match status" value="1"/>
</dbReference>
<evidence type="ECO:0000256" key="3">
    <source>
        <dbReference type="ARBA" id="ARBA00022553"/>
    </source>
</evidence>
<dbReference type="RefSeq" id="WP_144851840.1">
    <property type="nucleotide sequence ID" value="NZ_VMRJ01000006.1"/>
</dbReference>
<dbReference type="PROSITE" id="PS50109">
    <property type="entry name" value="HIS_KIN"/>
    <property type="match status" value="1"/>
</dbReference>
<reference evidence="7 8" key="1">
    <citation type="submission" date="2019-07" db="EMBL/GenBank/DDBJ databases">
        <title>Hymenobacter sp. straun FUR1 Genome sequencing and assembly.</title>
        <authorList>
            <person name="Chhetri G."/>
        </authorList>
    </citation>
    <scope>NUCLEOTIDE SEQUENCE [LARGE SCALE GENOMIC DNA]</scope>
    <source>
        <strain evidence="7 8">Fur1</strain>
    </source>
</reference>
<protein>
    <recommendedName>
        <fullName evidence="2">histidine kinase</fullName>
        <ecNumber evidence="2">2.7.13.3</ecNumber>
    </recommendedName>
</protein>
<dbReference type="InterPro" id="IPR036097">
    <property type="entry name" value="HisK_dim/P_sf"/>
</dbReference>
<dbReference type="Gene3D" id="1.10.287.130">
    <property type="match status" value="1"/>
</dbReference>
<dbReference type="InterPro" id="IPR003661">
    <property type="entry name" value="HisK_dim/P_dom"/>
</dbReference>
<keyword evidence="8" id="KW-1185">Reference proteome</keyword>
<keyword evidence="5" id="KW-1133">Transmembrane helix</keyword>
<dbReference type="SUPFAM" id="SSF55874">
    <property type="entry name" value="ATPase domain of HSP90 chaperone/DNA topoisomerase II/histidine kinase"/>
    <property type="match status" value="1"/>
</dbReference>
<dbReference type="PRINTS" id="PR00344">
    <property type="entry name" value="BCTRLSENSOR"/>
</dbReference>
<dbReference type="SMART" id="SM00388">
    <property type="entry name" value="HisKA"/>
    <property type="match status" value="1"/>
</dbReference>